<keyword evidence="2 3" id="KW-0786">Thiamine pyrophosphate</keyword>
<reference evidence="8" key="1">
    <citation type="journal article" date="2019" name="Int. J. Syst. Evol. Microbiol.">
        <title>The Global Catalogue of Microorganisms (GCM) 10K type strain sequencing project: providing services to taxonomists for standard genome sequencing and annotation.</title>
        <authorList>
            <consortium name="The Broad Institute Genomics Platform"/>
            <consortium name="The Broad Institute Genome Sequencing Center for Infectious Disease"/>
            <person name="Wu L."/>
            <person name="Ma J."/>
        </authorList>
    </citation>
    <scope>NUCLEOTIDE SEQUENCE [LARGE SCALE GENOMIC DNA]</scope>
    <source>
        <strain evidence="8">ZS-22-S1</strain>
    </source>
</reference>
<evidence type="ECO:0000256" key="3">
    <source>
        <dbReference type="RuleBase" id="RU362132"/>
    </source>
</evidence>
<keyword evidence="8" id="KW-1185">Reference proteome</keyword>
<feature type="domain" description="Thiamine pyrophosphate enzyme N-terminal TPP-binding" evidence="6">
    <location>
        <begin position="3"/>
        <end position="106"/>
    </location>
</feature>
<dbReference type="InterPro" id="IPR029061">
    <property type="entry name" value="THDP-binding"/>
</dbReference>
<dbReference type="CDD" id="cd07035">
    <property type="entry name" value="TPP_PYR_POX_like"/>
    <property type="match status" value="1"/>
</dbReference>
<dbReference type="Pfam" id="PF00205">
    <property type="entry name" value="TPP_enzyme_M"/>
    <property type="match status" value="1"/>
</dbReference>
<accession>A0ABV9S764</accession>
<dbReference type="InterPro" id="IPR029035">
    <property type="entry name" value="DHS-like_NAD/FAD-binding_dom"/>
</dbReference>
<dbReference type="InterPro" id="IPR011766">
    <property type="entry name" value="TPP_enzyme_TPP-bd"/>
</dbReference>
<dbReference type="Gene3D" id="3.40.50.970">
    <property type="match status" value="2"/>
</dbReference>
<dbReference type="Proteomes" id="UP001595859">
    <property type="component" value="Unassembled WGS sequence"/>
</dbReference>
<comment type="similarity">
    <text evidence="1 3">Belongs to the TPP enzyme family.</text>
</comment>
<dbReference type="InterPro" id="IPR012001">
    <property type="entry name" value="Thiamin_PyroP_enz_TPP-bd_dom"/>
</dbReference>
<sequence length="557" mass="57030">MTTLAAAVAHELAAGGVRHAFGVVGGGNILAAAGLTEHGVRYVAARHEGGAMAMADAYHRVSGSVAVCTTSHGAGITNTATALAEAARHGSGIVVLCGDHPVSGLRRCDVDQTTFARTLGAEVVRVRDAGTARADAAEALRLARALSRPVLLCLPNDLLNTEVPERLVFTVDGEGTSGAGAEAVRAVGAAPTADDVGAVLELLSTARRPLVLAGLGAWRADAGKPVADLAVRAGALLATTVMANGLFSGNRFALGICGGFAAPRAAELIKQADLVLAFGADLDPFTLHGGRLLDPGAPVVRIDNVPRTRVAPVSLEITADASVAASALTDAMNAANLPTSAWRDANEDLLPCATWADQAHPDASTVDRIDPRTLTKALGDLLPAERTVVFDGGHFISWPSMYWSVPDPAAMVFMGGAFQAIGLGFAGAVGAASGRADRLTVVALGDGGSLMGLPELDTLIRSESPVLVVIYDDASYGFEAHLYTPRGADPRTASFADTDFAGVALALGAEVAVVRAVPDLDAVRDWQARGPRGVLVLDCKVVPDVIAPFLSDLIAGH</sequence>
<dbReference type="SUPFAM" id="SSF52467">
    <property type="entry name" value="DHS-like NAD/FAD-binding domain"/>
    <property type="match status" value="1"/>
</dbReference>
<dbReference type="InterPro" id="IPR012000">
    <property type="entry name" value="Thiamin_PyroP_enz_cen_dom"/>
</dbReference>
<name>A0ABV9S764_9PSEU</name>
<gene>
    <name evidence="7" type="ORF">ACFPCV_26295</name>
</gene>
<dbReference type="EMBL" id="JBHSIS010000017">
    <property type="protein sequence ID" value="MFC4857022.1"/>
    <property type="molecule type" value="Genomic_DNA"/>
</dbReference>
<evidence type="ECO:0000256" key="1">
    <source>
        <dbReference type="ARBA" id="ARBA00007812"/>
    </source>
</evidence>
<evidence type="ECO:0000313" key="7">
    <source>
        <dbReference type="EMBL" id="MFC4857022.1"/>
    </source>
</evidence>
<dbReference type="Pfam" id="PF02776">
    <property type="entry name" value="TPP_enzyme_N"/>
    <property type="match status" value="1"/>
</dbReference>
<evidence type="ECO:0000256" key="2">
    <source>
        <dbReference type="ARBA" id="ARBA00023052"/>
    </source>
</evidence>
<dbReference type="CDD" id="cd00568">
    <property type="entry name" value="TPP_enzymes"/>
    <property type="match status" value="1"/>
</dbReference>
<dbReference type="PANTHER" id="PTHR18968">
    <property type="entry name" value="THIAMINE PYROPHOSPHATE ENZYMES"/>
    <property type="match status" value="1"/>
</dbReference>
<dbReference type="SUPFAM" id="SSF52518">
    <property type="entry name" value="Thiamin diphosphate-binding fold (THDP-binding)"/>
    <property type="match status" value="2"/>
</dbReference>
<comment type="caution">
    <text evidence="7">The sequence shown here is derived from an EMBL/GenBank/DDBJ whole genome shotgun (WGS) entry which is preliminary data.</text>
</comment>
<dbReference type="PANTHER" id="PTHR18968:SF13">
    <property type="entry name" value="ACETOLACTATE SYNTHASE CATALYTIC SUBUNIT, MITOCHONDRIAL"/>
    <property type="match status" value="1"/>
</dbReference>
<dbReference type="RefSeq" id="WP_378059014.1">
    <property type="nucleotide sequence ID" value="NZ_JBHSIS010000017.1"/>
</dbReference>
<evidence type="ECO:0000259" key="5">
    <source>
        <dbReference type="Pfam" id="PF02775"/>
    </source>
</evidence>
<dbReference type="Gene3D" id="3.40.50.1220">
    <property type="entry name" value="TPP-binding domain"/>
    <property type="match status" value="1"/>
</dbReference>
<evidence type="ECO:0000259" key="4">
    <source>
        <dbReference type="Pfam" id="PF00205"/>
    </source>
</evidence>
<feature type="domain" description="Thiamine pyrophosphate enzyme TPP-binding" evidence="5">
    <location>
        <begin position="392"/>
        <end position="523"/>
    </location>
</feature>
<evidence type="ECO:0000313" key="8">
    <source>
        <dbReference type="Proteomes" id="UP001595859"/>
    </source>
</evidence>
<evidence type="ECO:0000259" key="6">
    <source>
        <dbReference type="Pfam" id="PF02776"/>
    </source>
</evidence>
<feature type="domain" description="Thiamine pyrophosphate enzyme central" evidence="4">
    <location>
        <begin position="198"/>
        <end position="328"/>
    </location>
</feature>
<dbReference type="InterPro" id="IPR045229">
    <property type="entry name" value="TPP_enz"/>
</dbReference>
<proteinExistence type="inferred from homology"/>
<organism evidence="7 8">
    <name type="scientific">Actinophytocola glycyrrhizae</name>
    <dbReference type="NCBI Taxonomy" id="2044873"/>
    <lineage>
        <taxon>Bacteria</taxon>
        <taxon>Bacillati</taxon>
        <taxon>Actinomycetota</taxon>
        <taxon>Actinomycetes</taxon>
        <taxon>Pseudonocardiales</taxon>
        <taxon>Pseudonocardiaceae</taxon>
    </lineage>
</organism>
<protein>
    <submittedName>
        <fullName evidence="7">Thiamine pyrophosphate-binding protein</fullName>
    </submittedName>
</protein>
<dbReference type="Pfam" id="PF02775">
    <property type="entry name" value="TPP_enzyme_C"/>
    <property type="match status" value="1"/>
</dbReference>